<sequence>MTRTNGGRKGYEPRTPSAQDEKQRGELEVPVAADGEVVDVPVTVGLSAAGQVEVGLADVPLGAGDQVVAG</sequence>
<evidence type="ECO:0000256" key="1">
    <source>
        <dbReference type="SAM" id="MobiDB-lite"/>
    </source>
</evidence>
<dbReference type="EMBL" id="BMVN01000050">
    <property type="protein sequence ID" value="GHA63689.1"/>
    <property type="molecule type" value="Genomic_DNA"/>
</dbReference>
<evidence type="ECO:0000313" key="2">
    <source>
        <dbReference type="EMBL" id="GHA63689.1"/>
    </source>
</evidence>
<accession>A0ABQ3D7S0</accession>
<feature type="region of interest" description="Disordered" evidence="1">
    <location>
        <begin position="1"/>
        <end position="32"/>
    </location>
</feature>
<keyword evidence="3" id="KW-1185">Reference proteome</keyword>
<gene>
    <name evidence="2" type="ORF">GCM10010345_79830</name>
</gene>
<name>A0ABQ3D7S0_9ACTN</name>
<dbReference type="RefSeq" id="WP_189894154.1">
    <property type="nucleotide sequence ID" value="NZ_BMVN01000050.1"/>
</dbReference>
<proteinExistence type="predicted"/>
<comment type="caution">
    <text evidence="2">The sequence shown here is derived from an EMBL/GenBank/DDBJ whole genome shotgun (WGS) entry which is preliminary data.</text>
</comment>
<evidence type="ECO:0000313" key="3">
    <source>
        <dbReference type="Proteomes" id="UP000653644"/>
    </source>
</evidence>
<organism evidence="2 3">
    <name type="scientific">Streptomyces canarius</name>
    <dbReference type="NCBI Taxonomy" id="285453"/>
    <lineage>
        <taxon>Bacteria</taxon>
        <taxon>Bacillati</taxon>
        <taxon>Actinomycetota</taxon>
        <taxon>Actinomycetes</taxon>
        <taxon>Kitasatosporales</taxon>
        <taxon>Streptomycetaceae</taxon>
        <taxon>Streptomyces</taxon>
    </lineage>
</organism>
<reference evidence="3" key="1">
    <citation type="journal article" date="2019" name="Int. J. Syst. Evol. Microbiol.">
        <title>The Global Catalogue of Microorganisms (GCM) 10K type strain sequencing project: providing services to taxonomists for standard genome sequencing and annotation.</title>
        <authorList>
            <consortium name="The Broad Institute Genomics Platform"/>
            <consortium name="The Broad Institute Genome Sequencing Center for Infectious Disease"/>
            <person name="Wu L."/>
            <person name="Ma J."/>
        </authorList>
    </citation>
    <scope>NUCLEOTIDE SEQUENCE [LARGE SCALE GENOMIC DNA]</scope>
    <source>
        <strain evidence="3">JCM 4733</strain>
    </source>
</reference>
<protein>
    <submittedName>
        <fullName evidence="2">Uncharacterized protein</fullName>
    </submittedName>
</protein>
<dbReference type="Proteomes" id="UP000653644">
    <property type="component" value="Unassembled WGS sequence"/>
</dbReference>